<dbReference type="PANTHER" id="PTHR43790:SF4">
    <property type="entry name" value="GUANOSINE IMPORT ATP-BINDING PROTEIN NUPO"/>
    <property type="match status" value="1"/>
</dbReference>
<dbReference type="Pfam" id="PF00005">
    <property type="entry name" value="ABC_tran"/>
    <property type="match status" value="2"/>
</dbReference>
<keyword evidence="5" id="KW-0677">Repeat</keyword>
<dbReference type="InterPro" id="IPR003593">
    <property type="entry name" value="AAA+_ATPase"/>
</dbReference>
<dbReference type="STRING" id="1505725.GA0061074_11130"/>
<reference evidence="12" key="1">
    <citation type="submission" date="2016-08" db="EMBL/GenBank/DDBJ databases">
        <authorList>
            <person name="Varghese N."/>
            <person name="Submissions Spin"/>
        </authorList>
    </citation>
    <scope>NUCLEOTIDE SEQUENCE [LARGE SCALE GENOMIC DNA]</scope>
    <source>
        <strain evidence="12">R-53094</strain>
    </source>
</reference>
<name>A0A1C4BGY3_9LACO</name>
<evidence type="ECO:0000256" key="9">
    <source>
        <dbReference type="ARBA" id="ARBA00023136"/>
    </source>
</evidence>
<comment type="similarity">
    <text evidence="2">Belongs to the ABC transporter superfamily.</text>
</comment>
<keyword evidence="7 11" id="KW-0067">ATP-binding</keyword>
<evidence type="ECO:0000256" key="6">
    <source>
        <dbReference type="ARBA" id="ARBA00022741"/>
    </source>
</evidence>
<organism evidence="11 12">
    <name type="scientific">Weissella bombi</name>
    <dbReference type="NCBI Taxonomy" id="1505725"/>
    <lineage>
        <taxon>Bacteria</taxon>
        <taxon>Bacillati</taxon>
        <taxon>Bacillota</taxon>
        <taxon>Bacilli</taxon>
        <taxon>Lactobacillales</taxon>
        <taxon>Lactobacillaceae</taxon>
        <taxon>Weissella</taxon>
    </lineage>
</organism>
<dbReference type="CDD" id="cd03216">
    <property type="entry name" value="ABC_Carb_Monos_I"/>
    <property type="match status" value="1"/>
</dbReference>
<dbReference type="FunFam" id="3.40.50.300:FF:001390">
    <property type="entry name" value="ABC transporter, ATP-binding protein"/>
    <property type="match status" value="1"/>
</dbReference>
<dbReference type="InterPro" id="IPR050107">
    <property type="entry name" value="ABC_carbohydrate_import_ATPase"/>
</dbReference>
<evidence type="ECO:0000256" key="1">
    <source>
        <dbReference type="ARBA" id="ARBA00004202"/>
    </source>
</evidence>
<evidence type="ECO:0000256" key="7">
    <source>
        <dbReference type="ARBA" id="ARBA00022840"/>
    </source>
</evidence>
<feature type="domain" description="ABC transporter" evidence="10">
    <location>
        <begin position="8"/>
        <end position="243"/>
    </location>
</feature>
<dbReference type="OrthoDB" id="9771863at2"/>
<keyword evidence="8" id="KW-1278">Translocase</keyword>
<dbReference type="SUPFAM" id="SSF52540">
    <property type="entry name" value="P-loop containing nucleoside triphosphate hydrolases"/>
    <property type="match status" value="2"/>
</dbReference>
<dbReference type="InterPro" id="IPR017871">
    <property type="entry name" value="ABC_transporter-like_CS"/>
</dbReference>
<dbReference type="FunFam" id="3.40.50.300:FF:000127">
    <property type="entry name" value="Ribose import ATP-binding protein RbsA"/>
    <property type="match status" value="1"/>
</dbReference>
<dbReference type="SMART" id="SM00382">
    <property type="entry name" value="AAA"/>
    <property type="match status" value="1"/>
</dbReference>
<dbReference type="GO" id="GO:0005886">
    <property type="term" value="C:plasma membrane"/>
    <property type="evidence" value="ECO:0007669"/>
    <property type="project" value="UniProtKB-SubCell"/>
</dbReference>
<keyword evidence="6" id="KW-0547">Nucleotide-binding</keyword>
<protein>
    <submittedName>
        <fullName evidence="11">Simple sugar transport system ATP-binding protein</fullName>
    </submittedName>
</protein>
<evidence type="ECO:0000313" key="11">
    <source>
        <dbReference type="EMBL" id="SCC06166.1"/>
    </source>
</evidence>
<keyword evidence="11" id="KW-0762">Sugar transport</keyword>
<dbReference type="CDD" id="cd03215">
    <property type="entry name" value="ABC_Carb_Monos_II"/>
    <property type="match status" value="1"/>
</dbReference>
<dbReference type="PROSITE" id="PS00211">
    <property type="entry name" value="ABC_TRANSPORTER_1"/>
    <property type="match status" value="2"/>
</dbReference>
<evidence type="ECO:0000313" key="12">
    <source>
        <dbReference type="Proteomes" id="UP000199268"/>
    </source>
</evidence>
<dbReference type="AlphaFoldDB" id="A0A1C4BGY3"/>
<dbReference type="GO" id="GO:0005524">
    <property type="term" value="F:ATP binding"/>
    <property type="evidence" value="ECO:0007669"/>
    <property type="project" value="UniProtKB-KW"/>
</dbReference>
<accession>A0A1C4BGY3</accession>
<evidence type="ECO:0000256" key="8">
    <source>
        <dbReference type="ARBA" id="ARBA00022967"/>
    </source>
</evidence>
<dbReference type="EMBL" id="FMAO01000011">
    <property type="protein sequence ID" value="SCC06166.1"/>
    <property type="molecule type" value="Genomic_DNA"/>
</dbReference>
<keyword evidence="9" id="KW-0472">Membrane</keyword>
<evidence type="ECO:0000256" key="5">
    <source>
        <dbReference type="ARBA" id="ARBA00022737"/>
    </source>
</evidence>
<dbReference type="Proteomes" id="UP000199268">
    <property type="component" value="Unassembled WGS sequence"/>
</dbReference>
<comment type="subcellular location">
    <subcellularLocation>
        <location evidence="1">Cell membrane</location>
        <topology evidence="1">Peripheral membrane protein</topology>
    </subcellularLocation>
</comment>
<keyword evidence="3" id="KW-0813">Transport</keyword>
<dbReference type="PANTHER" id="PTHR43790">
    <property type="entry name" value="CARBOHYDRATE TRANSPORT ATP-BINDING PROTEIN MG119-RELATED"/>
    <property type="match status" value="1"/>
</dbReference>
<evidence type="ECO:0000259" key="10">
    <source>
        <dbReference type="PROSITE" id="PS50893"/>
    </source>
</evidence>
<evidence type="ECO:0000256" key="4">
    <source>
        <dbReference type="ARBA" id="ARBA00022475"/>
    </source>
</evidence>
<proteinExistence type="inferred from homology"/>
<dbReference type="InterPro" id="IPR027417">
    <property type="entry name" value="P-loop_NTPase"/>
</dbReference>
<feature type="domain" description="ABC transporter" evidence="10">
    <location>
        <begin position="261"/>
        <end position="505"/>
    </location>
</feature>
<dbReference type="PROSITE" id="PS50893">
    <property type="entry name" value="ABC_TRANSPORTER_2"/>
    <property type="match status" value="2"/>
</dbReference>
<dbReference type="Gene3D" id="3.40.50.300">
    <property type="entry name" value="P-loop containing nucleotide triphosphate hydrolases"/>
    <property type="match status" value="2"/>
</dbReference>
<evidence type="ECO:0000256" key="3">
    <source>
        <dbReference type="ARBA" id="ARBA00022448"/>
    </source>
</evidence>
<gene>
    <name evidence="11" type="ORF">GA0061074_11130</name>
</gene>
<dbReference type="InterPro" id="IPR003439">
    <property type="entry name" value="ABC_transporter-like_ATP-bd"/>
</dbReference>
<keyword evidence="4" id="KW-1003">Cell membrane</keyword>
<keyword evidence="12" id="KW-1185">Reference proteome</keyword>
<evidence type="ECO:0000256" key="2">
    <source>
        <dbReference type="ARBA" id="ARBA00005417"/>
    </source>
</evidence>
<sequence>MADEPIVLEMHNIVKQFGEFRANDDINLQVRRGQIHALLGENGAGKSTLMNQLSGLLQPTSGDILINGQKTIVDSPAKAAELGIGMVHQHFMLIDAFSVTENIVLGSEPVNGMNLNIKKATKDIQKLSEQYGLDVDPQALAGDISVGMQQRVEILKTLYRGADILIFDEPTAVLTPQEIDELMNIMRHLAAEGKSIILITHKLDEIKAVADQVTVIRRGKSIDSFPVEGVSSQELADIMVGRSVSLYDTAKTPAQPKETVLSLEGLTVKDSRGVTAVKDLSLDFKAGEVLGIAGIDGNGQSELISAITGLIPTASGKVVLHGKKITNKKPRQITEAGVAHIPEDRHRFGLELDMTLAENIALQTYYKRPLSKTGVLDYNAINKHARDLIEKFDVRTVNELVTAGSLSGGNQQKAIIARELDRDADFIIAAQPTRGLDVGAIEYIHQQLINQRDAGKAVMLVSFELDEILNVADRIAVISHGEITGIVNANETSKNELGLLMAGMSLDQARAQLAGE</sequence>
<dbReference type="RefSeq" id="WP_092463313.1">
    <property type="nucleotide sequence ID" value="NZ_BJEE01000003.1"/>
</dbReference>
<dbReference type="GO" id="GO:0016887">
    <property type="term" value="F:ATP hydrolysis activity"/>
    <property type="evidence" value="ECO:0007669"/>
    <property type="project" value="InterPro"/>
</dbReference>